<comment type="caution">
    <text evidence="12">The sequence shown here is derived from an EMBL/GenBank/DDBJ whole genome shotgun (WGS) entry which is preliminary data.</text>
</comment>
<feature type="binding site" evidence="11">
    <location>
        <position position="49"/>
    </location>
    <ligand>
        <name>substrate</name>
    </ligand>
</feature>
<keyword evidence="10 11" id="KW-0784">Thiamine biosynthesis</keyword>
<gene>
    <name evidence="11" type="primary">thiM</name>
    <name evidence="12" type="ORF">CBF37_04685</name>
</gene>
<evidence type="ECO:0000256" key="2">
    <source>
        <dbReference type="ARBA" id="ARBA00001946"/>
    </source>
</evidence>
<keyword evidence="8 11" id="KW-0067">ATP-binding</keyword>
<evidence type="ECO:0000256" key="10">
    <source>
        <dbReference type="ARBA" id="ARBA00022977"/>
    </source>
</evidence>
<dbReference type="InterPro" id="IPR000417">
    <property type="entry name" value="Hyethyz_kinase"/>
</dbReference>
<dbReference type="GO" id="GO:0009229">
    <property type="term" value="P:thiamine diphosphate biosynthetic process"/>
    <property type="evidence" value="ECO:0007669"/>
    <property type="project" value="UniProtKB-UniRule"/>
</dbReference>
<evidence type="ECO:0000256" key="3">
    <source>
        <dbReference type="ARBA" id="ARBA00004868"/>
    </source>
</evidence>
<evidence type="ECO:0000256" key="8">
    <source>
        <dbReference type="ARBA" id="ARBA00022840"/>
    </source>
</evidence>
<keyword evidence="9 11" id="KW-0460">Magnesium</keyword>
<comment type="catalytic activity">
    <reaction evidence="1 11">
        <text>5-(2-hydroxyethyl)-4-methylthiazole + ATP = 4-methyl-5-(2-phosphooxyethyl)-thiazole + ADP + H(+)</text>
        <dbReference type="Rhea" id="RHEA:24212"/>
        <dbReference type="ChEBI" id="CHEBI:15378"/>
        <dbReference type="ChEBI" id="CHEBI:17957"/>
        <dbReference type="ChEBI" id="CHEBI:30616"/>
        <dbReference type="ChEBI" id="CHEBI:58296"/>
        <dbReference type="ChEBI" id="CHEBI:456216"/>
        <dbReference type="EC" id="2.7.1.50"/>
    </reaction>
</comment>
<dbReference type="RefSeq" id="WP_125983570.1">
    <property type="nucleotide sequence ID" value="NZ_NGJS01000005.1"/>
</dbReference>
<dbReference type="Pfam" id="PF02110">
    <property type="entry name" value="HK"/>
    <property type="match status" value="1"/>
</dbReference>
<organism evidence="12 13">
    <name type="scientific">Vagococcus vulneris</name>
    <dbReference type="NCBI Taxonomy" id="1977869"/>
    <lineage>
        <taxon>Bacteria</taxon>
        <taxon>Bacillati</taxon>
        <taxon>Bacillota</taxon>
        <taxon>Bacilli</taxon>
        <taxon>Lactobacillales</taxon>
        <taxon>Enterococcaceae</taxon>
        <taxon>Vagococcus</taxon>
    </lineage>
</organism>
<protein>
    <recommendedName>
        <fullName evidence="11">Hydroxyethylthiazole kinase</fullName>
        <ecNumber evidence="11">2.7.1.50</ecNumber>
    </recommendedName>
    <alternativeName>
        <fullName evidence="11">4-methyl-5-beta-hydroxyethylthiazole kinase</fullName>
        <shortName evidence="11">TH kinase</shortName>
        <shortName evidence="11">Thz kinase</shortName>
    </alternativeName>
</protein>
<dbReference type="GO" id="GO:0009228">
    <property type="term" value="P:thiamine biosynthetic process"/>
    <property type="evidence" value="ECO:0007669"/>
    <property type="project" value="UniProtKB-KW"/>
</dbReference>
<comment type="cofactor">
    <cofactor evidence="2 11">
        <name>Mg(2+)</name>
        <dbReference type="ChEBI" id="CHEBI:18420"/>
    </cofactor>
</comment>
<evidence type="ECO:0000313" key="13">
    <source>
        <dbReference type="Proteomes" id="UP000287857"/>
    </source>
</evidence>
<keyword evidence="5 11" id="KW-0479">Metal-binding</keyword>
<dbReference type="GO" id="GO:0005524">
    <property type="term" value="F:ATP binding"/>
    <property type="evidence" value="ECO:0007669"/>
    <property type="project" value="UniProtKB-UniRule"/>
</dbReference>
<feature type="binding site" evidence="11">
    <location>
        <position position="177"/>
    </location>
    <ligand>
        <name>ATP</name>
        <dbReference type="ChEBI" id="CHEBI:30616"/>
    </ligand>
</feature>
<comment type="similarity">
    <text evidence="11">Belongs to the Thz kinase family.</text>
</comment>
<evidence type="ECO:0000256" key="5">
    <source>
        <dbReference type="ARBA" id="ARBA00022723"/>
    </source>
</evidence>
<evidence type="ECO:0000256" key="6">
    <source>
        <dbReference type="ARBA" id="ARBA00022741"/>
    </source>
</evidence>
<dbReference type="AlphaFoldDB" id="A0A429ZZ22"/>
<dbReference type="PRINTS" id="PR01099">
    <property type="entry name" value="HYETHTZKNASE"/>
</dbReference>
<dbReference type="Gene3D" id="3.40.1190.20">
    <property type="match status" value="1"/>
</dbReference>
<dbReference type="Proteomes" id="UP000287857">
    <property type="component" value="Unassembled WGS sequence"/>
</dbReference>
<dbReference type="OrthoDB" id="9778146at2"/>
<dbReference type="CDD" id="cd01170">
    <property type="entry name" value="THZ_kinase"/>
    <property type="match status" value="1"/>
</dbReference>
<evidence type="ECO:0000256" key="4">
    <source>
        <dbReference type="ARBA" id="ARBA00022679"/>
    </source>
</evidence>
<proteinExistence type="inferred from homology"/>
<evidence type="ECO:0000313" key="12">
    <source>
        <dbReference type="EMBL" id="RST99269.1"/>
    </source>
</evidence>
<evidence type="ECO:0000256" key="11">
    <source>
        <dbReference type="HAMAP-Rule" id="MF_00228"/>
    </source>
</evidence>
<evidence type="ECO:0000256" key="1">
    <source>
        <dbReference type="ARBA" id="ARBA00001771"/>
    </source>
</evidence>
<dbReference type="PIRSF" id="PIRSF000513">
    <property type="entry name" value="Thz_kinase"/>
    <property type="match status" value="1"/>
</dbReference>
<comment type="pathway">
    <text evidence="3 11">Cofactor biosynthesis; thiamine diphosphate biosynthesis; 4-methyl-5-(2-phosphoethyl)-thiazole from 5-(2-hydroxyethyl)-4-methylthiazole: step 1/1.</text>
</comment>
<accession>A0A429ZZ22</accession>
<feature type="binding site" evidence="11">
    <location>
        <position position="204"/>
    </location>
    <ligand>
        <name>substrate</name>
    </ligand>
</feature>
<reference evidence="12 13" key="1">
    <citation type="submission" date="2017-05" db="EMBL/GenBank/DDBJ databases">
        <title>Vagococcus spp. assemblies.</title>
        <authorList>
            <person name="Gulvik C.A."/>
        </authorList>
    </citation>
    <scope>NUCLEOTIDE SEQUENCE [LARGE SCALE GENOMIC DNA]</scope>
    <source>
        <strain evidence="12 13">SS1995</strain>
    </source>
</reference>
<keyword evidence="4 11" id="KW-0808">Transferase</keyword>
<keyword evidence="7 11" id="KW-0418">Kinase</keyword>
<dbReference type="GO" id="GO:0004417">
    <property type="term" value="F:hydroxyethylthiazole kinase activity"/>
    <property type="evidence" value="ECO:0007669"/>
    <property type="project" value="UniProtKB-UniRule"/>
</dbReference>
<feature type="binding site" evidence="11">
    <location>
        <position position="124"/>
    </location>
    <ligand>
        <name>ATP</name>
        <dbReference type="ChEBI" id="CHEBI:30616"/>
    </ligand>
</feature>
<evidence type="ECO:0000256" key="9">
    <source>
        <dbReference type="ARBA" id="ARBA00022842"/>
    </source>
</evidence>
<dbReference type="HAMAP" id="MF_00228">
    <property type="entry name" value="Thz_kinase"/>
    <property type="match status" value="1"/>
</dbReference>
<dbReference type="SUPFAM" id="SSF53613">
    <property type="entry name" value="Ribokinase-like"/>
    <property type="match status" value="1"/>
</dbReference>
<dbReference type="InterPro" id="IPR029056">
    <property type="entry name" value="Ribokinase-like"/>
</dbReference>
<comment type="function">
    <text evidence="11">Catalyzes the phosphorylation of the hydroxyl group of 4-methyl-5-beta-hydroxyethylthiazole (THZ).</text>
</comment>
<dbReference type="UniPathway" id="UPA00060">
    <property type="reaction ID" value="UER00139"/>
</dbReference>
<sequence length="280" mass="30409">MVLSIQEFKEAGLTKKFLTKSPLIQCITNEITCETMANSLLYIGAKPIMADDPREFGELFQQIDALLLNLGHISPEREENLVQASSKINAFDKPVVVDLVGVGATQLRLQLGKALLLNQPDVVKGNMSEMRSFCGLASNGKGVDGSQLDQTSESLSELTMKLKELTKEYPNTVFLATGPIDLVVSSESCFQLSNGVPELDSFTGTGDIVGAIIAACLTDDYTTVEAVLTGISYFNICGEKSRDSLGDSPALADFRHYTLNHLSVLKEGYEWVKQIKGVDC</sequence>
<dbReference type="GO" id="GO:0000287">
    <property type="term" value="F:magnesium ion binding"/>
    <property type="evidence" value="ECO:0007669"/>
    <property type="project" value="UniProtKB-UniRule"/>
</dbReference>
<dbReference type="EC" id="2.7.1.50" evidence="11"/>
<dbReference type="EMBL" id="NGJS01000005">
    <property type="protein sequence ID" value="RST99269.1"/>
    <property type="molecule type" value="Genomic_DNA"/>
</dbReference>
<keyword evidence="6 11" id="KW-0547">Nucleotide-binding</keyword>
<keyword evidence="13" id="KW-1185">Reference proteome</keyword>
<name>A0A429ZZ22_9ENTE</name>
<evidence type="ECO:0000256" key="7">
    <source>
        <dbReference type="ARBA" id="ARBA00022777"/>
    </source>
</evidence>